<organism evidence="2 3">
    <name type="scientific">Adhaeribacter terreus</name>
    <dbReference type="NCBI Taxonomy" id="529703"/>
    <lineage>
        <taxon>Bacteria</taxon>
        <taxon>Pseudomonadati</taxon>
        <taxon>Bacteroidota</taxon>
        <taxon>Cytophagia</taxon>
        <taxon>Cytophagales</taxon>
        <taxon>Hymenobacteraceae</taxon>
        <taxon>Adhaeribacter</taxon>
    </lineage>
</organism>
<feature type="transmembrane region" description="Helical" evidence="1">
    <location>
        <begin position="199"/>
        <end position="217"/>
    </location>
</feature>
<feature type="transmembrane region" description="Helical" evidence="1">
    <location>
        <begin position="12"/>
        <end position="31"/>
    </location>
</feature>
<protein>
    <recommendedName>
        <fullName evidence="4">Glycosyltransferase RgtA/B/C/D-like domain-containing protein</fullName>
    </recommendedName>
</protein>
<sequence>MKLNLSRAQQEYWLVFAFSAAIVFGNAYLILVNHDASFSSDEASYLALGNGNWNVNITHRYRVIIPFLARGLAEILGLLSGKPDALPLGFSFFIVNSTIMALAGTVIYYLAKVVGANVAGRFMAVLAVLSSGYCSYLSGIALVDSLYFLMLVLLFYSLVAKSEDALFCCLIIGSLAKESFWLFVPFILLFGRFITLHRLIFYIILAGCVFIATNNLIDSLSGLPVTARAANAVEHIHNAWRTVRKFFSLSGLMSWFSAFGIFNFVVLAGWLTRNIRLKMSQRLTQMQLLFLLIIAAHVLLSGDIGRMWYLAAPVFAIAVALTTHRLLAPVFHQPQSSLKAADQLTKQQSSL</sequence>
<reference evidence="3" key="1">
    <citation type="journal article" date="2019" name="Int. J. Syst. Evol. Microbiol.">
        <title>The Global Catalogue of Microorganisms (GCM) 10K type strain sequencing project: providing services to taxonomists for standard genome sequencing and annotation.</title>
        <authorList>
            <consortium name="The Broad Institute Genomics Platform"/>
            <consortium name="The Broad Institute Genome Sequencing Center for Infectious Disease"/>
            <person name="Wu L."/>
            <person name="Ma J."/>
        </authorList>
    </citation>
    <scope>NUCLEOTIDE SEQUENCE [LARGE SCALE GENOMIC DNA]</scope>
    <source>
        <strain evidence="3">KACC 12602</strain>
    </source>
</reference>
<dbReference type="EMBL" id="JBHSKT010000005">
    <property type="protein sequence ID" value="MFC5270900.1"/>
    <property type="molecule type" value="Genomic_DNA"/>
</dbReference>
<feature type="transmembrane region" description="Helical" evidence="1">
    <location>
        <begin position="252"/>
        <end position="271"/>
    </location>
</feature>
<evidence type="ECO:0000313" key="2">
    <source>
        <dbReference type="EMBL" id="MFC5270900.1"/>
    </source>
</evidence>
<evidence type="ECO:0000256" key="1">
    <source>
        <dbReference type="SAM" id="Phobius"/>
    </source>
</evidence>
<comment type="caution">
    <text evidence="2">The sequence shown here is derived from an EMBL/GenBank/DDBJ whole genome shotgun (WGS) entry which is preliminary data.</text>
</comment>
<dbReference type="RefSeq" id="WP_378017270.1">
    <property type="nucleotide sequence ID" value="NZ_JBHSKT010000005.1"/>
</dbReference>
<name>A0ABW0ECW4_9BACT</name>
<feature type="transmembrane region" description="Helical" evidence="1">
    <location>
        <begin position="132"/>
        <end position="159"/>
    </location>
</feature>
<dbReference type="Proteomes" id="UP001596161">
    <property type="component" value="Unassembled WGS sequence"/>
</dbReference>
<feature type="transmembrane region" description="Helical" evidence="1">
    <location>
        <begin position="165"/>
        <end position="190"/>
    </location>
</feature>
<keyword evidence="3" id="KW-1185">Reference proteome</keyword>
<feature type="transmembrane region" description="Helical" evidence="1">
    <location>
        <begin position="88"/>
        <end position="111"/>
    </location>
</feature>
<feature type="transmembrane region" description="Helical" evidence="1">
    <location>
        <begin position="283"/>
        <end position="301"/>
    </location>
</feature>
<keyword evidence="1" id="KW-0472">Membrane</keyword>
<gene>
    <name evidence="2" type="ORF">ACFPIB_09780</name>
</gene>
<evidence type="ECO:0000313" key="3">
    <source>
        <dbReference type="Proteomes" id="UP001596161"/>
    </source>
</evidence>
<evidence type="ECO:0008006" key="4">
    <source>
        <dbReference type="Google" id="ProtNLM"/>
    </source>
</evidence>
<accession>A0ABW0ECW4</accession>
<feature type="transmembrane region" description="Helical" evidence="1">
    <location>
        <begin position="307"/>
        <end position="327"/>
    </location>
</feature>
<keyword evidence="1" id="KW-1133">Transmembrane helix</keyword>
<proteinExistence type="predicted"/>
<keyword evidence="1" id="KW-0812">Transmembrane</keyword>